<dbReference type="PANTHER" id="PTHR35005:SF1">
    <property type="entry name" value="2-AMINO-5-FORMYLAMINO-6-RIBOSYLAMINOPYRIMIDIN-4(3H)-ONE 5'-MONOPHOSPHATE DEFORMYLASE"/>
    <property type="match status" value="1"/>
</dbReference>
<organism evidence="5">
    <name type="scientific">bioreactor metagenome</name>
    <dbReference type="NCBI Taxonomy" id="1076179"/>
    <lineage>
        <taxon>unclassified sequences</taxon>
        <taxon>metagenomes</taxon>
        <taxon>ecological metagenomes</taxon>
    </lineage>
</organism>
<reference evidence="5" key="1">
    <citation type="submission" date="2019-08" db="EMBL/GenBank/DDBJ databases">
        <authorList>
            <person name="Kucharzyk K."/>
            <person name="Murdoch R.W."/>
            <person name="Higgins S."/>
            <person name="Loffler F."/>
        </authorList>
    </citation>
    <scope>NUCLEOTIDE SEQUENCE</scope>
</reference>
<accession>A0A644ZKC4</accession>
<evidence type="ECO:0000313" key="5">
    <source>
        <dbReference type="EMBL" id="MPM41309.1"/>
    </source>
</evidence>
<gene>
    <name evidence="5" type="ORF">SDC9_87959</name>
</gene>
<keyword evidence="2" id="KW-0479">Metal-binding</keyword>
<dbReference type="AlphaFoldDB" id="A0A644ZKC4"/>
<keyword evidence="4" id="KW-0862">Zinc</keyword>
<dbReference type="GO" id="GO:0016811">
    <property type="term" value="F:hydrolase activity, acting on carbon-nitrogen (but not peptide) bonds, in linear amides"/>
    <property type="evidence" value="ECO:0007669"/>
    <property type="project" value="TreeGrafter"/>
</dbReference>
<dbReference type="SUPFAM" id="SSF102215">
    <property type="entry name" value="Creatininase"/>
    <property type="match status" value="1"/>
</dbReference>
<evidence type="ECO:0000256" key="1">
    <source>
        <dbReference type="ARBA" id="ARBA00001947"/>
    </source>
</evidence>
<dbReference type="GO" id="GO:0009231">
    <property type="term" value="P:riboflavin biosynthetic process"/>
    <property type="evidence" value="ECO:0007669"/>
    <property type="project" value="TreeGrafter"/>
</dbReference>
<evidence type="ECO:0000256" key="4">
    <source>
        <dbReference type="ARBA" id="ARBA00022833"/>
    </source>
</evidence>
<dbReference type="GO" id="GO:0046872">
    <property type="term" value="F:metal ion binding"/>
    <property type="evidence" value="ECO:0007669"/>
    <property type="project" value="UniProtKB-KW"/>
</dbReference>
<dbReference type="EMBL" id="VSSQ01009325">
    <property type="protein sequence ID" value="MPM41309.1"/>
    <property type="molecule type" value="Genomic_DNA"/>
</dbReference>
<dbReference type="Gene3D" id="3.40.50.10310">
    <property type="entry name" value="Creatininase"/>
    <property type="match status" value="1"/>
</dbReference>
<name>A0A644ZKC4_9ZZZZ</name>
<dbReference type="Pfam" id="PF02633">
    <property type="entry name" value="Creatininase"/>
    <property type="match status" value="1"/>
</dbReference>
<evidence type="ECO:0000256" key="2">
    <source>
        <dbReference type="ARBA" id="ARBA00022723"/>
    </source>
</evidence>
<keyword evidence="3" id="KW-0378">Hydrolase</keyword>
<proteinExistence type="predicted"/>
<dbReference type="PANTHER" id="PTHR35005">
    <property type="entry name" value="3-DEHYDRO-SCYLLO-INOSOSE HYDROLASE"/>
    <property type="match status" value="1"/>
</dbReference>
<dbReference type="InterPro" id="IPR003785">
    <property type="entry name" value="Creatininase/forma_Hydrolase"/>
</dbReference>
<comment type="caution">
    <text evidence="5">The sequence shown here is derived from an EMBL/GenBank/DDBJ whole genome shotgun (WGS) entry which is preliminary data.</text>
</comment>
<dbReference type="InterPro" id="IPR024087">
    <property type="entry name" value="Creatininase-like_sf"/>
</dbReference>
<comment type="cofactor">
    <cofactor evidence="1">
        <name>Zn(2+)</name>
        <dbReference type="ChEBI" id="CHEBI:29105"/>
    </cofactor>
</comment>
<protein>
    <submittedName>
        <fullName evidence="5">Uncharacterized protein</fullName>
    </submittedName>
</protein>
<sequence>MALDVAALTINWWVDYSRDILTITEGQGHGGEDETSAVLFYNESLVEMDKAIVNNRKPTMRMYFKDRGKVIYKDALSGNSTLATKEKGEKIFSLVSDRIIETINMVISETYYTD</sequence>
<evidence type="ECO:0000256" key="3">
    <source>
        <dbReference type="ARBA" id="ARBA00022801"/>
    </source>
</evidence>